<comment type="caution">
    <text evidence="1">The sequence shown here is derived from an EMBL/GenBank/DDBJ whole genome shotgun (WGS) entry which is preliminary data.</text>
</comment>
<dbReference type="EMBL" id="AMCW01000144">
    <property type="protein sequence ID" value="EKJ99510.1"/>
    <property type="molecule type" value="Genomic_DNA"/>
</dbReference>
<evidence type="ECO:0000313" key="2">
    <source>
        <dbReference type="Proteomes" id="UP000007993"/>
    </source>
</evidence>
<evidence type="ECO:0000313" key="1">
    <source>
        <dbReference type="EMBL" id="EKJ99510.1"/>
    </source>
</evidence>
<name>K5E173_RHOBT</name>
<gene>
    <name evidence="1" type="ORF">RBSH_05176</name>
</gene>
<sequence length="137" mass="15427">MTTKVATELIARLRKATGMPLLAAREALSQFPPDQQITMVEAAEQDGSGILRDPIEQDPVAGPIIETVLKAVSVRVREEHKQRMDDLRKTSPQMADFLSTGRGLCHRIWYDAKQLLESEHQISWRTPAEMNPQCAFD</sequence>
<proteinExistence type="predicted"/>
<dbReference type="PATRIC" id="fig|993517.3.peg.5604"/>
<dbReference type="AlphaFoldDB" id="K5E173"/>
<dbReference type="Proteomes" id="UP000007993">
    <property type="component" value="Unassembled WGS sequence"/>
</dbReference>
<organism evidence="1 2">
    <name type="scientific">Rhodopirellula baltica SH28</name>
    <dbReference type="NCBI Taxonomy" id="993517"/>
    <lineage>
        <taxon>Bacteria</taxon>
        <taxon>Pseudomonadati</taxon>
        <taxon>Planctomycetota</taxon>
        <taxon>Planctomycetia</taxon>
        <taxon>Pirellulales</taxon>
        <taxon>Pirellulaceae</taxon>
        <taxon>Rhodopirellula</taxon>
    </lineage>
</organism>
<reference evidence="1 2" key="1">
    <citation type="journal article" date="2013" name="Mar. Genomics">
        <title>Expression of sulfatases in Rhodopirellula baltica and the diversity of sulfatases in the genus Rhodopirellula.</title>
        <authorList>
            <person name="Wegner C.E."/>
            <person name="Richter-Heitmann T."/>
            <person name="Klindworth A."/>
            <person name="Klockow C."/>
            <person name="Richter M."/>
            <person name="Achstetter T."/>
            <person name="Glockner F.O."/>
            <person name="Harder J."/>
        </authorList>
    </citation>
    <scope>NUCLEOTIDE SEQUENCE [LARGE SCALE GENOMIC DNA]</scope>
    <source>
        <strain evidence="1 2">SH28</strain>
    </source>
</reference>
<protein>
    <submittedName>
        <fullName evidence="1">Uncharacterized protein</fullName>
    </submittedName>
</protein>
<accession>K5E173</accession>